<accession>A0A081BDX8</accession>
<evidence type="ECO:0000256" key="1">
    <source>
        <dbReference type="SAM" id="MobiDB-lite"/>
    </source>
</evidence>
<comment type="caution">
    <text evidence="3">The sequence shown here is derived from an EMBL/GenBank/DDBJ whole genome shotgun (WGS) entry which is preliminary data.</text>
</comment>
<evidence type="ECO:0000259" key="2">
    <source>
        <dbReference type="Pfam" id="PF09836"/>
    </source>
</evidence>
<dbReference type="Proteomes" id="UP000028702">
    <property type="component" value="Unassembled WGS sequence"/>
</dbReference>
<proteinExistence type="predicted"/>
<dbReference type="STRING" id="1333998.M2A_2745"/>
<dbReference type="InterPro" id="IPR018640">
    <property type="entry name" value="DUF2063"/>
</dbReference>
<keyword evidence="4" id="KW-1185">Reference proteome</keyword>
<dbReference type="Pfam" id="PF09836">
    <property type="entry name" value="DUF2063"/>
    <property type="match status" value="1"/>
</dbReference>
<name>A0A081BDX8_9HYPH</name>
<gene>
    <name evidence="3" type="ORF">M2A_2745</name>
</gene>
<dbReference type="InterPro" id="IPR044922">
    <property type="entry name" value="DUF2063_N_sf"/>
</dbReference>
<dbReference type="eggNOG" id="COG3219">
    <property type="taxonomic scope" value="Bacteria"/>
</dbReference>
<feature type="region of interest" description="Disordered" evidence="1">
    <location>
        <begin position="237"/>
        <end position="260"/>
    </location>
</feature>
<evidence type="ECO:0000313" key="4">
    <source>
        <dbReference type="Proteomes" id="UP000028702"/>
    </source>
</evidence>
<sequence length="260" mass="27626">MSAPGGAPLEQRFAVYRNNVYHSLTEALSAAFPIIRRLVGDEFFKITARTFLDRQLPGRATLIGYGEGFPEFLESFPPAQNLAYLGDVARLELAYLSAYHAADAQALNGEVFAQIPPEALETARITLHPALRLLTSPYPVFDIWQTNQDGQEGAAADKPIKLPHAGQCGLCARPRLAVIQTALPEGDYAFLCALKDGGTLGEAAESGGQTQEDFDLTGALARAFQLGLFTAIEGPGIERPDVAGPGIKGPGTAPSSSAKD</sequence>
<protein>
    <submittedName>
        <fullName evidence="3">Conserved protein</fullName>
    </submittedName>
</protein>
<evidence type="ECO:0000313" key="3">
    <source>
        <dbReference type="EMBL" id="GAK46246.1"/>
    </source>
</evidence>
<dbReference type="AlphaFoldDB" id="A0A081BDX8"/>
<feature type="domain" description="Putative DNA-binding" evidence="2">
    <location>
        <begin position="8"/>
        <end position="73"/>
    </location>
</feature>
<organism evidence="3 4">
    <name type="scientific">Tepidicaulis marinus</name>
    <dbReference type="NCBI Taxonomy" id="1333998"/>
    <lineage>
        <taxon>Bacteria</taxon>
        <taxon>Pseudomonadati</taxon>
        <taxon>Pseudomonadota</taxon>
        <taxon>Alphaproteobacteria</taxon>
        <taxon>Hyphomicrobiales</taxon>
        <taxon>Parvibaculaceae</taxon>
        <taxon>Tepidicaulis</taxon>
    </lineage>
</organism>
<reference evidence="3 4" key="1">
    <citation type="submission" date="2014-07" db="EMBL/GenBank/DDBJ databases">
        <title>Tepidicaulis marinum gen. nov., sp. nov., a novel marine bacterium denitrifying nitrate to nitrous oxide strictly under microaerobic conditions.</title>
        <authorList>
            <person name="Takeuchi M."/>
            <person name="Yamagishi T."/>
            <person name="Kamagata Y."/>
            <person name="Oshima K."/>
            <person name="Hattori M."/>
            <person name="Katayama T."/>
            <person name="Hanada S."/>
            <person name="Tamaki H."/>
            <person name="Marumo K."/>
            <person name="Maeda H."/>
            <person name="Nedachi M."/>
            <person name="Iwasaki W."/>
            <person name="Suwa Y."/>
            <person name="Sakata S."/>
        </authorList>
    </citation>
    <scope>NUCLEOTIDE SEQUENCE [LARGE SCALE GENOMIC DNA]</scope>
    <source>
        <strain evidence="3 4">MA2</strain>
    </source>
</reference>
<dbReference type="EMBL" id="BBIO01000016">
    <property type="protein sequence ID" value="GAK46246.1"/>
    <property type="molecule type" value="Genomic_DNA"/>
</dbReference>
<dbReference type="Gene3D" id="1.10.150.690">
    <property type="entry name" value="DUF2063"/>
    <property type="match status" value="1"/>
</dbReference>